<feature type="domain" description="Ferrous iron transporter FeoA-like" evidence="2">
    <location>
        <begin position="3"/>
        <end position="75"/>
    </location>
</feature>
<dbReference type="EMBL" id="DVOT01000200">
    <property type="protein sequence ID" value="HIV28491.1"/>
    <property type="molecule type" value="Genomic_DNA"/>
</dbReference>
<evidence type="ECO:0000256" key="1">
    <source>
        <dbReference type="ARBA" id="ARBA00023004"/>
    </source>
</evidence>
<proteinExistence type="predicted"/>
<dbReference type="InterPro" id="IPR038157">
    <property type="entry name" value="FeoA_core_dom"/>
</dbReference>
<keyword evidence="1" id="KW-0408">Iron</keyword>
<organism evidence="3 4">
    <name type="scientific">Candidatus Ornithocaccomicrobium faecavium</name>
    <dbReference type="NCBI Taxonomy" id="2840890"/>
    <lineage>
        <taxon>Bacteria</taxon>
        <taxon>Bacillati</taxon>
        <taxon>Bacillota</taxon>
        <taxon>Clostridia</taxon>
        <taxon>Candidatus Ornithocaccomicrobium</taxon>
    </lineage>
</organism>
<reference evidence="3" key="1">
    <citation type="submission" date="2020-10" db="EMBL/GenBank/DDBJ databases">
        <authorList>
            <person name="Gilroy R."/>
        </authorList>
    </citation>
    <scope>NUCLEOTIDE SEQUENCE</scope>
    <source>
        <strain evidence="3">CHK183-6373</strain>
    </source>
</reference>
<dbReference type="SMART" id="SM00899">
    <property type="entry name" value="FeoA"/>
    <property type="match status" value="1"/>
</dbReference>
<reference evidence="3" key="2">
    <citation type="journal article" date="2021" name="PeerJ">
        <title>Extensive microbial diversity within the chicken gut microbiome revealed by metagenomics and culture.</title>
        <authorList>
            <person name="Gilroy R."/>
            <person name="Ravi A."/>
            <person name="Getino M."/>
            <person name="Pursley I."/>
            <person name="Horton D.L."/>
            <person name="Alikhan N.F."/>
            <person name="Baker D."/>
            <person name="Gharbi K."/>
            <person name="Hall N."/>
            <person name="Watson M."/>
            <person name="Adriaenssens E.M."/>
            <person name="Foster-Nyarko E."/>
            <person name="Jarju S."/>
            <person name="Secka A."/>
            <person name="Antonio M."/>
            <person name="Oren A."/>
            <person name="Chaudhuri R.R."/>
            <person name="La Ragione R."/>
            <person name="Hildebrand F."/>
            <person name="Pallen M.J."/>
        </authorList>
    </citation>
    <scope>NUCLEOTIDE SEQUENCE</scope>
    <source>
        <strain evidence="3">CHK183-6373</strain>
    </source>
</reference>
<dbReference type="InterPro" id="IPR052713">
    <property type="entry name" value="FeoA"/>
</dbReference>
<dbReference type="PANTHER" id="PTHR42954">
    <property type="entry name" value="FE(2+) TRANSPORT PROTEIN A"/>
    <property type="match status" value="1"/>
</dbReference>
<protein>
    <submittedName>
        <fullName evidence="3">Ferrous iron transport protein A</fullName>
    </submittedName>
</protein>
<evidence type="ECO:0000313" key="4">
    <source>
        <dbReference type="Proteomes" id="UP000886884"/>
    </source>
</evidence>
<evidence type="ECO:0000259" key="2">
    <source>
        <dbReference type="SMART" id="SM00899"/>
    </source>
</evidence>
<dbReference type="InterPro" id="IPR008988">
    <property type="entry name" value="Transcriptional_repressor_C"/>
</dbReference>
<dbReference type="GO" id="GO:0046914">
    <property type="term" value="F:transition metal ion binding"/>
    <property type="evidence" value="ECO:0007669"/>
    <property type="project" value="InterPro"/>
</dbReference>
<dbReference type="PANTHER" id="PTHR42954:SF2">
    <property type="entry name" value="FE(2+) TRANSPORT PROTEIN A"/>
    <property type="match status" value="1"/>
</dbReference>
<sequence length="78" mass="8591">MERPLSELKDGTTGVVCEIRLDGRTRRRLIEMGITPGAAMRVKRRAPLGDPLEVSLRGYDLALRAEDACKILVREAGA</sequence>
<name>A0A9D1P9A6_9FIRM</name>
<dbReference type="SUPFAM" id="SSF50037">
    <property type="entry name" value="C-terminal domain of transcriptional repressors"/>
    <property type="match status" value="1"/>
</dbReference>
<accession>A0A9D1P9A6</accession>
<dbReference type="Pfam" id="PF04023">
    <property type="entry name" value="FeoA"/>
    <property type="match status" value="1"/>
</dbReference>
<dbReference type="Gene3D" id="2.30.30.90">
    <property type="match status" value="1"/>
</dbReference>
<dbReference type="InterPro" id="IPR007167">
    <property type="entry name" value="Fe-transptr_FeoA-like"/>
</dbReference>
<gene>
    <name evidence="3" type="ORF">IAA64_10995</name>
</gene>
<comment type="caution">
    <text evidence="3">The sequence shown here is derived from an EMBL/GenBank/DDBJ whole genome shotgun (WGS) entry which is preliminary data.</text>
</comment>
<evidence type="ECO:0000313" key="3">
    <source>
        <dbReference type="EMBL" id="HIV28491.1"/>
    </source>
</evidence>
<dbReference type="AlphaFoldDB" id="A0A9D1P9A6"/>
<dbReference type="Proteomes" id="UP000886884">
    <property type="component" value="Unassembled WGS sequence"/>
</dbReference>